<proteinExistence type="predicted"/>
<name>A0A8J5VJK1_ZIZPA</name>
<gene>
    <name evidence="2" type="ORF">GUJ93_ZPchr0008g12327</name>
</gene>
<feature type="region of interest" description="Disordered" evidence="1">
    <location>
        <begin position="1"/>
        <end position="28"/>
    </location>
</feature>
<evidence type="ECO:0000256" key="1">
    <source>
        <dbReference type="SAM" id="MobiDB-lite"/>
    </source>
</evidence>
<reference evidence="2" key="2">
    <citation type="submission" date="2021-02" db="EMBL/GenBank/DDBJ databases">
        <authorList>
            <person name="Kimball J.A."/>
            <person name="Haas M.W."/>
            <person name="Macchietto M."/>
            <person name="Kono T."/>
            <person name="Duquette J."/>
            <person name="Shao M."/>
        </authorList>
    </citation>
    <scope>NUCLEOTIDE SEQUENCE</scope>
    <source>
        <tissue evidence="2">Fresh leaf tissue</tissue>
    </source>
</reference>
<sequence>MGYIKSPILGRPGESSWEPSQAKPNHLEQNPNAPSWFCFSYSTLFHHSLAQFFGQITMEVAPSKMPSIIRHTRFPMMLDTIVEDDNEAMGSSRSPQSKNCSKEVCDASVCCADKRVFLAPMEKVESLKIKA</sequence>
<reference evidence="2" key="1">
    <citation type="journal article" date="2021" name="bioRxiv">
        <title>Whole Genome Assembly and Annotation of Northern Wild Rice, Zizania palustris L., Supports a Whole Genome Duplication in the Zizania Genus.</title>
        <authorList>
            <person name="Haas M."/>
            <person name="Kono T."/>
            <person name="Macchietto M."/>
            <person name="Millas R."/>
            <person name="McGilp L."/>
            <person name="Shao M."/>
            <person name="Duquette J."/>
            <person name="Hirsch C.N."/>
            <person name="Kimball J."/>
        </authorList>
    </citation>
    <scope>NUCLEOTIDE SEQUENCE</scope>
    <source>
        <tissue evidence="2">Fresh leaf tissue</tissue>
    </source>
</reference>
<feature type="compositionally biased region" description="Polar residues" evidence="1">
    <location>
        <begin position="17"/>
        <end position="28"/>
    </location>
</feature>
<dbReference type="EMBL" id="JAAALK010000290">
    <property type="protein sequence ID" value="KAG8046699.1"/>
    <property type="molecule type" value="Genomic_DNA"/>
</dbReference>
<dbReference type="AlphaFoldDB" id="A0A8J5VJK1"/>
<dbReference type="Proteomes" id="UP000729402">
    <property type="component" value="Unassembled WGS sequence"/>
</dbReference>
<evidence type="ECO:0000313" key="3">
    <source>
        <dbReference type="Proteomes" id="UP000729402"/>
    </source>
</evidence>
<evidence type="ECO:0000313" key="2">
    <source>
        <dbReference type="EMBL" id="KAG8046699.1"/>
    </source>
</evidence>
<accession>A0A8J5VJK1</accession>
<keyword evidence="3" id="KW-1185">Reference proteome</keyword>
<dbReference type="OrthoDB" id="616939at2759"/>
<comment type="caution">
    <text evidence="2">The sequence shown here is derived from an EMBL/GenBank/DDBJ whole genome shotgun (WGS) entry which is preliminary data.</text>
</comment>
<protein>
    <submittedName>
        <fullName evidence="2">Uncharacterized protein</fullName>
    </submittedName>
</protein>
<organism evidence="2 3">
    <name type="scientific">Zizania palustris</name>
    <name type="common">Northern wild rice</name>
    <dbReference type="NCBI Taxonomy" id="103762"/>
    <lineage>
        <taxon>Eukaryota</taxon>
        <taxon>Viridiplantae</taxon>
        <taxon>Streptophyta</taxon>
        <taxon>Embryophyta</taxon>
        <taxon>Tracheophyta</taxon>
        <taxon>Spermatophyta</taxon>
        <taxon>Magnoliopsida</taxon>
        <taxon>Liliopsida</taxon>
        <taxon>Poales</taxon>
        <taxon>Poaceae</taxon>
        <taxon>BOP clade</taxon>
        <taxon>Oryzoideae</taxon>
        <taxon>Oryzeae</taxon>
        <taxon>Zizaniinae</taxon>
        <taxon>Zizania</taxon>
    </lineage>
</organism>